<name>A0ABP7U3Y9_9SPHN</name>
<comment type="subcellular location">
    <subcellularLocation>
        <location evidence="1">Cytoplasm</location>
    </subcellularLocation>
</comment>
<evidence type="ECO:0000313" key="7">
    <source>
        <dbReference type="EMBL" id="GAA4035384.1"/>
    </source>
</evidence>
<keyword evidence="4" id="KW-0963">Cytoplasm</keyword>
<evidence type="ECO:0000259" key="6">
    <source>
        <dbReference type="Pfam" id="PF02631"/>
    </source>
</evidence>
<accession>A0ABP7U3Y9</accession>
<feature type="compositionally biased region" description="Basic and acidic residues" evidence="5">
    <location>
        <begin position="1"/>
        <end position="12"/>
    </location>
</feature>
<feature type="region of interest" description="Disordered" evidence="5">
    <location>
        <begin position="1"/>
        <end position="20"/>
    </location>
</feature>
<dbReference type="Gene3D" id="1.10.10.10">
    <property type="entry name" value="Winged helix-like DNA-binding domain superfamily/Winged helix DNA-binding domain"/>
    <property type="match status" value="1"/>
</dbReference>
<evidence type="ECO:0000256" key="5">
    <source>
        <dbReference type="SAM" id="MobiDB-lite"/>
    </source>
</evidence>
<comment type="caution">
    <text evidence="7">The sequence shown here is derived from an EMBL/GenBank/DDBJ whole genome shotgun (WGS) entry which is preliminary data.</text>
</comment>
<dbReference type="InterPro" id="IPR036388">
    <property type="entry name" value="WH-like_DNA-bd_sf"/>
</dbReference>
<dbReference type="EMBL" id="BAABBR010000001">
    <property type="protein sequence ID" value="GAA4035384.1"/>
    <property type="molecule type" value="Genomic_DNA"/>
</dbReference>
<evidence type="ECO:0000256" key="1">
    <source>
        <dbReference type="ARBA" id="ARBA00004496"/>
    </source>
</evidence>
<evidence type="ECO:0000313" key="8">
    <source>
        <dbReference type="Proteomes" id="UP001424459"/>
    </source>
</evidence>
<proteinExistence type="inferred from homology"/>
<reference evidence="8" key="1">
    <citation type="journal article" date="2019" name="Int. J. Syst. Evol. Microbiol.">
        <title>The Global Catalogue of Microorganisms (GCM) 10K type strain sequencing project: providing services to taxonomists for standard genome sequencing and annotation.</title>
        <authorList>
            <consortium name="The Broad Institute Genomics Platform"/>
            <consortium name="The Broad Institute Genome Sequencing Center for Infectious Disease"/>
            <person name="Wu L."/>
            <person name="Ma J."/>
        </authorList>
    </citation>
    <scope>NUCLEOTIDE SEQUENCE [LARGE SCALE GENOMIC DNA]</scope>
    <source>
        <strain evidence="8">JCM 17564</strain>
    </source>
</reference>
<evidence type="ECO:0000256" key="2">
    <source>
        <dbReference type="ARBA" id="ARBA00009695"/>
    </source>
</evidence>
<keyword evidence="8" id="KW-1185">Reference proteome</keyword>
<evidence type="ECO:0000256" key="4">
    <source>
        <dbReference type="ARBA" id="ARBA00022490"/>
    </source>
</evidence>
<organism evidence="7 8">
    <name type="scientific">Sphingomonas rosea</name>
    <dbReference type="NCBI Taxonomy" id="335605"/>
    <lineage>
        <taxon>Bacteria</taxon>
        <taxon>Pseudomonadati</taxon>
        <taxon>Pseudomonadota</taxon>
        <taxon>Alphaproteobacteria</taxon>
        <taxon>Sphingomonadales</taxon>
        <taxon>Sphingomonadaceae</taxon>
        <taxon>Sphingomonas</taxon>
    </lineage>
</organism>
<feature type="domain" description="RecX second three-helical" evidence="6">
    <location>
        <begin position="80"/>
        <end position="120"/>
    </location>
</feature>
<dbReference type="Pfam" id="PF02631">
    <property type="entry name" value="RecX_HTH2"/>
    <property type="match status" value="1"/>
</dbReference>
<gene>
    <name evidence="7" type="ORF">GCM10022281_14700</name>
</gene>
<evidence type="ECO:0000256" key="3">
    <source>
        <dbReference type="ARBA" id="ARBA00018111"/>
    </source>
</evidence>
<dbReference type="Proteomes" id="UP001424459">
    <property type="component" value="Unassembled WGS sequence"/>
</dbReference>
<dbReference type="InterPro" id="IPR053924">
    <property type="entry name" value="RecX_HTH_2nd"/>
</dbReference>
<protein>
    <recommendedName>
        <fullName evidence="3">Regulatory protein RecX</fullName>
    </recommendedName>
</protein>
<sequence>MGGLDQERNGGRERRKRVPRPLDAASLQELALAYVARFATSRAKLVTYCRRKLRERGWAGEGEPDIEALADKIAGLGFLDDRAYAGMKAASLLRRGYGKGRVRTALAASGIGEEDGAEALESADSGGVAAALRFAERKRIGPYAVKEQDPAAREKAIAAMIRAGHSFTLARRIVSASPDDLEDLVTKLDECH</sequence>
<comment type="similarity">
    <text evidence="2">Belongs to the RecX family.</text>
</comment>